<evidence type="ECO:0000313" key="1">
    <source>
        <dbReference type="EMBL" id="TVW28452.1"/>
    </source>
</evidence>
<dbReference type="Pfam" id="PF11372">
    <property type="entry name" value="DUF3173"/>
    <property type="match status" value="1"/>
</dbReference>
<accession>A0A558UYD2</accession>
<comment type="caution">
    <text evidence="1">The sequence shown here is derived from an EMBL/GenBank/DDBJ whole genome shotgun (WGS) entry which is preliminary data.</text>
</comment>
<gene>
    <name evidence="1" type="ORF">AZK02_02010</name>
</gene>
<organism evidence="1 2">
    <name type="scientific">Streptococcus pneumoniae</name>
    <dbReference type="NCBI Taxonomy" id="1313"/>
    <lineage>
        <taxon>Bacteria</taxon>
        <taxon>Bacillati</taxon>
        <taxon>Bacillota</taxon>
        <taxon>Bacilli</taxon>
        <taxon>Lactobacillales</taxon>
        <taxon>Streptococcaceae</taxon>
        <taxon>Streptococcus</taxon>
    </lineage>
</organism>
<protein>
    <submittedName>
        <fullName evidence="1">DUF3173 domain-containing protein</fullName>
    </submittedName>
</protein>
<sequence>MEVKKSKKGSSKIMETVNYKDLVAIGFPEHTSRNIIRQAKKIAVKKFEEARKNDKNEVQLGCSPFDNKRLGIAPKNIVENLISISFSDIEGEKNGYIKDKEI</sequence>
<dbReference type="AlphaFoldDB" id="A0A558UYD2"/>
<name>A0A558UYD2_STREE</name>
<dbReference type="Proteomes" id="UP000318940">
    <property type="component" value="Unassembled WGS sequence"/>
</dbReference>
<dbReference type="EMBL" id="VMVH01000019">
    <property type="protein sequence ID" value="TVW28452.1"/>
    <property type="molecule type" value="Genomic_DNA"/>
</dbReference>
<dbReference type="InterPro" id="IPR021512">
    <property type="entry name" value="DUF3173"/>
</dbReference>
<proteinExistence type="predicted"/>
<reference evidence="1 2" key="1">
    <citation type="submission" date="2019-07" db="EMBL/GenBank/DDBJ databases">
        <authorList>
            <person name="Mohale T."/>
        </authorList>
    </citation>
    <scope>NUCLEOTIDE SEQUENCE [LARGE SCALE GENOMIC DNA]</scope>
    <source>
        <strain evidence="1 2">NTPn 189</strain>
    </source>
</reference>
<evidence type="ECO:0000313" key="2">
    <source>
        <dbReference type="Proteomes" id="UP000318940"/>
    </source>
</evidence>